<dbReference type="InterPro" id="IPR022457">
    <property type="entry name" value="Asp_Ala_antiprt"/>
</dbReference>
<keyword evidence="11" id="KW-1185">Reference proteome</keyword>
<keyword evidence="6 8" id="KW-1133">Transmembrane helix</keyword>
<evidence type="ECO:0000256" key="3">
    <source>
        <dbReference type="ARBA" id="ARBA00022448"/>
    </source>
</evidence>
<evidence type="ECO:0000256" key="6">
    <source>
        <dbReference type="ARBA" id="ARBA00022989"/>
    </source>
</evidence>
<dbReference type="Pfam" id="PF06826">
    <property type="entry name" value="Asp-Al_Ex"/>
    <property type="match status" value="2"/>
</dbReference>
<dbReference type="PANTHER" id="PTHR30445">
    <property type="entry name" value="K(+)_H(+) ANTIPORTER SUBUNIT KHTT"/>
    <property type="match status" value="1"/>
</dbReference>
<evidence type="ECO:0000256" key="7">
    <source>
        <dbReference type="ARBA" id="ARBA00023136"/>
    </source>
</evidence>
<proteinExistence type="inferred from homology"/>
<dbReference type="Gene3D" id="3.30.70.1450">
    <property type="entry name" value="Regulator of K+ conductance, C-terminal domain"/>
    <property type="match status" value="1"/>
</dbReference>
<dbReference type="PROSITE" id="PS51202">
    <property type="entry name" value="RCK_C"/>
    <property type="match status" value="1"/>
</dbReference>
<evidence type="ECO:0000313" key="10">
    <source>
        <dbReference type="EMBL" id="MDM0046835.1"/>
    </source>
</evidence>
<feature type="transmembrane region" description="Helical" evidence="8">
    <location>
        <begin position="439"/>
        <end position="460"/>
    </location>
</feature>
<dbReference type="Proteomes" id="UP001174908">
    <property type="component" value="Unassembled WGS sequence"/>
</dbReference>
<dbReference type="NCBIfam" id="TIGR03802">
    <property type="entry name" value="Asp_Ala_antiprt"/>
    <property type="match status" value="1"/>
</dbReference>
<evidence type="ECO:0000256" key="5">
    <source>
        <dbReference type="ARBA" id="ARBA00022692"/>
    </source>
</evidence>
<organism evidence="10 11">
    <name type="scientific">Variovorax dokdonensis</name>
    <dbReference type="NCBI Taxonomy" id="344883"/>
    <lineage>
        <taxon>Bacteria</taxon>
        <taxon>Pseudomonadati</taxon>
        <taxon>Pseudomonadota</taxon>
        <taxon>Betaproteobacteria</taxon>
        <taxon>Burkholderiales</taxon>
        <taxon>Comamonadaceae</taxon>
        <taxon>Variovorax</taxon>
    </lineage>
</organism>
<feature type="transmembrane region" description="Helical" evidence="8">
    <location>
        <begin position="384"/>
        <end position="403"/>
    </location>
</feature>
<protein>
    <submittedName>
        <fullName evidence="10">Aspartate-alanine antiporter</fullName>
    </submittedName>
</protein>
<keyword evidence="4" id="KW-1003">Cell membrane</keyword>
<evidence type="ECO:0000256" key="8">
    <source>
        <dbReference type="SAM" id="Phobius"/>
    </source>
</evidence>
<keyword evidence="7 8" id="KW-0472">Membrane</keyword>
<dbReference type="NCBIfam" id="TIGR01625">
    <property type="entry name" value="YidE_YbjL_dupl"/>
    <property type="match status" value="1"/>
</dbReference>
<dbReference type="EMBL" id="JASZYV010000004">
    <property type="protein sequence ID" value="MDM0046835.1"/>
    <property type="molecule type" value="Genomic_DNA"/>
</dbReference>
<feature type="transmembrane region" description="Helical" evidence="8">
    <location>
        <begin position="472"/>
        <end position="493"/>
    </location>
</feature>
<evidence type="ECO:0000259" key="9">
    <source>
        <dbReference type="PROSITE" id="PS51202"/>
    </source>
</evidence>
<keyword evidence="5 8" id="KW-0812">Transmembrane</keyword>
<comment type="similarity">
    <text evidence="2">Belongs to the AAE transporter (TC 2.A.81) family.</text>
</comment>
<dbReference type="SUPFAM" id="SSF116726">
    <property type="entry name" value="TrkA C-terminal domain-like"/>
    <property type="match status" value="2"/>
</dbReference>
<name>A0ABT7NG74_9BURK</name>
<feature type="transmembrane region" description="Helical" evidence="8">
    <location>
        <begin position="536"/>
        <end position="559"/>
    </location>
</feature>
<gene>
    <name evidence="10" type="primary">aspT</name>
    <name evidence="10" type="ORF">QTH91_20255</name>
</gene>
<dbReference type="Pfam" id="PF02080">
    <property type="entry name" value="TrkA_C"/>
    <property type="match status" value="1"/>
</dbReference>
<reference evidence="10" key="1">
    <citation type="submission" date="2023-06" db="EMBL/GenBank/DDBJ databases">
        <authorList>
            <person name="Jiang Y."/>
            <person name="Liu Q."/>
        </authorList>
    </citation>
    <scope>NUCLEOTIDE SEQUENCE</scope>
    <source>
        <strain evidence="10">CGMCC 1.12089</strain>
    </source>
</reference>
<dbReference type="InterPro" id="IPR006512">
    <property type="entry name" value="YidE_YbjL"/>
</dbReference>
<comment type="subcellular location">
    <subcellularLocation>
        <location evidence="1">Cell membrane</location>
        <topology evidence="1">Multi-pass membrane protein</topology>
    </subcellularLocation>
</comment>
<evidence type="ECO:0000256" key="4">
    <source>
        <dbReference type="ARBA" id="ARBA00022475"/>
    </source>
</evidence>
<feature type="transmembrane region" description="Helical" evidence="8">
    <location>
        <begin position="93"/>
        <end position="115"/>
    </location>
</feature>
<evidence type="ECO:0000256" key="1">
    <source>
        <dbReference type="ARBA" id="ARBA00004651"/>
    </source>
</evidence>
<comment type="caution">
    <text evidence="10">The sequence shown here is derived from an EMBL/GenBank/DDBJ whole genome shotgun (WGS) entry which is preliminary data.</text>
</comment>
<feature type="transmembrane region" description="Helical" evidence="8">
    <location>
        <begin position="34"/>
        <end position="56"/>
    </location>
</feature>
<feature type="domain" description="RCK C-terminal" evidence="9">
    <location>
        <begin position="207"/>
        <end position="290"/>
    </location>
</feature>
<dbReference type="PANTHER" id="PTHR30445:SF9">
    <property type="match status" value="1"/>
</dbReference>
<dbReference type="InterPro" id="IPR006037">
    <property type="entry name" value="RCK_C"/>
</dbReference>
<dbReference type="RefSeq" id="WP_286661943.1">
    <property type="nucleotide sequence ID" value="NZ_JASZYV010000004.1"/>
</dbReference>
<accession>A0ABT7NG74</accession>
<feature type="transmembrane region" description="Helical" evidence="8">
    <location>
        <begin position="62"/>
        <end position="81"/>
    </location>
</feature>
<feature type="transmembrane region" description="Helical" evidence="8">
    <location>
        <begin position="505"/>
        <end position="524"/>
    </location>
</feature>
<sequence>MDWLVQTLRQYPELGLFAALAFGFWLGPKKFFGFNLGAVTATLIAGVAIGQLGLSIPGPIKSTFFLLFLFAVGYGVGPQFFAGLGKDGPKQIAFTLIVMVACLVVPVVCALIAGLDVGYAVGLYAGSQTISASIGVATDQINKSGLDANAAKTMLASIPVGYAVTYIFGTVGSAIILSKLAPKLLGIDLVKACKDYETRLGGGKKTLQTGILSAYHRFGVRGYRITEHSGLAGKRCQDTYPGVRVFFERIKRDGQIIVAQPDTVLQVGDLVAISGARKLLVENVESILEEIEDPELLDVSATVVDVFVTSKAINGKTIAELAQLPEARGVYLAKITRQLVDIPLLPGTEILRGDVIRIGGSVDHVNAVVKVLGYADRPTDVSDISFIAAGILVGGLLGVLSVTVGGVPISLSTSGGALLAGLFLGYYRTIKPKFGQIPAPALWVLNNLGLNVFIAIVGINAGPDFIGGLQKLGLSLFLWGVVATSVPLLIAMYVGRYIFKFDPAILLGCCAGARTTTAALGMVQDAAKSNIPALGYGMPYAVGNTFLTIWGLVIVIVMMKFGGAGG</sequence>
<dbReference type="InterPro" id="IPR036721">
    <property type="entry name" value="RCK_C_sf"/>
</dbReference>
<evidence type="ECO:0000256" key="2">
    <source>
        <dbReference type="ARBA" id="ARBA00009854"/>
    </source>
</evidence>
<evidence type="ECO:0000313" key="11">
    <source>
        <dbReference type="Proteomes" id="UP001174908"/>
    </source>
</evidence>
<dbReference type="InterPro" id="IPR050144">
    <property type="entry name" value="AAE_transporter"/>
</dbReference>
<keyword evidence="3" id="KW-0813">Transport</keyword>
<feature type="transmembrane region" description="Helical" evidence="8">
    <location>
        <begin position="154"/>
        <end position="177"/>
    </location>
</feature>
<feature type="transmembrane region" description="Helical" evidence="8">
    <location>
        <begin position="409"/>
        <end position="427"/>
    </location>
</feature>